<dbReference type="GO" id="GO:0003676">
    <property type="term" value="F:nucleic acid binding"/>
    <property type="evidence" value="ECO:0007669"/>
    <property type="project" value="InterPro"/>
</dbReference>
<organism evidence="11 12">
    <name type="scientific">Obba rivulosa</name>
    <dbReference type="NCBI Taxonomy" id="1052685"/>
    <lineage>
        <taxon>Eukaryota</taxon>
        <taxon>Fungi</taxon>
        <taxon>Dikarya</taxon>
        <taxon>Basidiomycota</taxon>
        <taxon>Agaricomycotina</taxon>
        <taxon>Agaricomycetes</taxon>
        <taxon>Polyporales</taxon>
        <taxon>Gelatoporiaceae</taxon>
        <taxon>Obba</taxon>
    </lineage>
</organism>
<evidence type="ECO:0000313" key="12">
    <source>
        <dbReference type="Proteomes" id="UP000250043"/>
    </source>
</evidence>
<keyword evidence="12" id="KW-1185">Reference proteome</keyword>
<proteinExistence type="inferred from homology"/>
<dbReference type="GO" id="GO:0005524">
    <property type="term" value="F:ATP binding"/>
    <property type="evidence" value="ECO:0007669"/>
    <property type="project" value="UniProtKB-KW"/>
</dbReference>
<dbReference type="EMBL" id="KV722475">
    <property type="protein sequence ID" value="OCH87721.1"/>
    <property type="molecule type" value="Genomic_DNA"/>
</dbReference>
<evidence type="ECO:0000259" key="10">
    <source>
        <dbReference type="PROSITE" id="PS51194"/>
    </source>
</evidence>
<dbReference type="GO" id="GO:0043138">
    <property type="term" value="F:3'-5' DNA helicase activity"/>
    <property type="evidence" value="ECO:0007669"/>
    <property type="project" value="UniProtKB-EC"/>
</dbReference>
<dbReference type="PANTHER" id="PTHR13710:SF152">
    <property type="entry name" value="ATP-DEPENDENT DNA HELICASE Q5"/>
    <property type="match status" value="1"/>
</dbReference>
<dbReference type="Gene3D" id="3.40.50.300">
    <property type="entry name" value="P-loop containing nucleotide triphosphate hydrolases"/>
    <property type="match status" value="2"/>
</dbReference>
<dbReference type="GO" id="GO:0005634">
    <property type="term" value="C:nucleus"/>
    <property type="evidence" value="ECO:0007669"/>
    <property type="project" value="UniProtKB-SubCell"/>
</dbReference>
<comment type="subcellular location">
    <subcellularLocation>
        <location evidence="7">Nucleus</location>
    </subcellularLocation>
</comment>
<dbReference type="AlphaFoldDB" id="A0A8E2AN38"/>
<feature type="region of interest" description="Disordered" evidence="8">
    <location>
        <begin position="710"/>
        <end position="746"/>
    </location>
</feature>
<dbReference type="InterPro" id="IPR001650">
    <property type="entry name" value="Helicase_C-like"/>
</dbReference>
<feature type="region of interest" description="Disordered" evidence="8">
    <location>
        <begin position="519"/>
        <end position="544"/>
    </location>
</feature>
<feature type="domain" description="Helicase C-terminal" evidence="10">
    <location>
        <begin position="280"/>
        <end position="431"/>
    </location>
</feature>
<dbReference type="GO" id="GO:0009378">
    <property type="term" value="F:four-way junction helicase activity"/>
    <property type="evidence" value="ECO:0007669"/>
    <property type="project" value="TreeGrafter"/>
</dbReference>
<dbReference type="OrthoDB" id="10261556at2759"/>
<evidence type="ECO:0000256" key="5">
    <source>
        <dbReference type="ARBA" id="ARBA00022840"/>
    </source>
</evidence>
<comment type="similarity">
    <text evidence="1 7">Belongs to the helicase family. RecQ subfamily.</text>
</comment>
<dbReference type="PANTHER" id="PTHR13710">
    <property type="entry name" value="DNA HELICASE RECQ FAMILY MEMBER"/>
    <property type="match status" value="1"/>
</dbReference>
<feature type="compositionally biased region" description="Basic and acidic residues" evidence="8">
    <location>
        <begin position="710"/>
        <end position="733"/>
    </location>
</feature>
<dbReference type="SMART" id="SM00490">
    <property type="entry name" value="HELICc"/>
    <property type="match status" value="1"/>
</dbReference>
<keyword evidence="2 7" id="KW-0547">Nucleotide-binding</keyword>
<dbReference type="SMART" id="SM00487">
    <property type="entry name" value="DEXDc"/>
    <property type="match status" value="1"/>
</dbReference>
<evidence type="ECO:0000259" key="9">
    <source>
        <dbReference type="PROSITE" id="PS51192"/>
    </source>
</evidence>
<dbReference type="Pfam" id="PF00271">
    <property type="entry name" value="Helicase_C"/>
    <property type="match status" value="1"/>
</dbReference>
<dbReference type="InterPro" id="IPR032284">
    <property type="entry name" value="RecQ_Zn-bd"/>
</dbReference>
<name>A0A8E2AN38_9APHY</name>
<dbReference type="Pfam" id="PF00270">
    <property type="entry name" value="DEAD"/>
    <property type="match status" value="1"/>
</dbReference>
<evidence type="ECO:0000256" key="7">
    <source>
        <dbReference type="RuleBase" id="RU364117"/>
    </source>
</evidence>
<evidence type="ECO:0000256" key="2">
    <source>
        <dbReference type="ARBA" id="ARBA00022741"/>
    </source>
</evidence>
<evidence type="ECO:0000256" key="1">
    <source>
        <dbReference type="ARBA" id="ARBA00005446"/>
    </source>
</evidence>
<dbReference type="GO" id="GO:0016787">
    <property type="term" value="F:hydrolase activity"/>
    <property type="evidence" value="ECO:0007669"/>
    <property type="project" value="UniProtKB-KW"/>
</dbReference>
<gene>
    <name evidence="11" type="ORF">OBBRIDRAFT_759318</name>
</gene>
<keyword evidence="3 7" id="KW-0378">Hydrolase</keyword>
<feature type="domain" description="Helicase ATP-binding" evidence="9">
    <location>
        <begin position="74"/>
        <end position="249"/>
    </location>
</feature>
<dbReference type="PROSITE" id="PS51192">
    <property type="entry name" value="HELICASE_ATP_BIND_1"/>
    <property type="match status" value="1"/>
</dbReference>
<dbReference type="Proteomes" id="UP000250043">
    <property type="component" value="Unassembled WGS sequence"/>
</dbReference>
<comment type="catalytic activity">
    <reaction evidence="7">
        <text>ATP + H2O = ADP + phosphate + H(+)</text>
        <dbReference type="Rhea" id="RHEA:13065"/>
        <dbReference type="ChEBI" id="CHEBI:15377"/>
        <dbReference type="ChEBI" id="CHEBI:15378"/>
        <dbReference type="ChEBI" id="CHEBI:30616"/>
        <dbReference type="ChEBI" id="CHEBI:43474"/>
        <dbReference type="ChEBI" id="CHEBI:456216"/>
    </reaction>
</comment>
<accession>A0A8E2AN38</accession>
<dbReference type="InterPro" id="IPR004589">
    <property type="entry name" value="DNA_helicase_ATP-dep_RecQ"/>
</dbReference>
<evidence type="ECO:0000256" key="4">
    <source>
        <dbReference type="ARBA" id="ARBA00022806"/>
    </source>
</evidence>
<dbReference type="FunFam" id="3.40.50.300:FF:001389">
    <property type="entry name" value="ATP-dependent DNA helicase RecQ"/>
    <property type="match status" value="1"/>
</dbReference>
<dbReference type="CDD" id="cd17920">
    <property type="entry name" value="DEXHc_RecQ"/>
    <property type="match status" value="1"/>
</dbReference>
<dbReference type="NCBIfam" id="TIGR00614">
    <property type="entry name" value="recQ_fam"/>
    <property type="match status" value="1"/>
</dbReference>
<comment type="catalytic activity">
    <reaction evidence="6 7">
        <text>Couples ATP hydrolysis with the unwinding of duplex DNA by translocating in the 3'-5' direction.</text>
        <dbReference type="EC" id="5.6.2.4"/>
    </reaction>
</comment>
<dbReference type="InterPro" id="IPR014001">
    <property type="entry name" value="Helicase_ATP-bd"/>
</dbReference>
<evidence type="ECO:0000256" key="8">
    <source>
        <dbReference type="SAM" id="MobiDB-lite"/>
    </source>
</evidence>
<dbReference type="PROSITE" id="PS51194">
    <property type="entry name" value="HELICASE_CTER"/>
    <property type="match status" value="1"/>
</dbReference>
<dbReference type="InterPro" id="IPR027417">
    <property type="entry name" value="P-loop_NTPase"/>
</dbReference>
<evidence type="ECO:0000313" key="11">
    <source>
        <dbReference type="EMBL" id="OCH87721.1"/>
    </source>
</evidence>
<dbReference type="GO" id="GO:0005737">
    <property type="term" value="C:cytoplasm"/>
    <property type="evidence" value="ECO:0007669"/>
    <property type="project" value="TreeGrafter"/>
</dbReference>
<evidence type="ECO:0000256" key="6">
    <source>
        <dbReference type="ARBA" id="ARBA00034617"/>
    </source>
</evidence>
<keyword evidence="7" id="KW-0539">Nucleus</keyword>
<dbReference type="GO" id="GO:0000724">
    <property type="term" value="P:double-strand break repair via homologous recombination"/>
    <property type="evidence" value="ECO:0007669"/>
    <property type="project" value="TreeGrafter"/>
</dbReference>
<sequence>MSNDALIDLTVDQDSAKSSSLLTPPDVPGYPNLCTEDVKPNKFRREPNSVVDCYRVLTKTFGHKEYKGKQREVVEAAMLGTDIFVLAPTGMGKSICFQVPAIAEQHGVTVVISPLLALMKNQVAKLRKLRVPVVALTSETPHEDKQEIMQDLSSGHPEIRLLYVSPEKFCSMELKKLLEVLSGQGKLNRLVVDEAHCISEWGHDFRSEYRRLGSFRERFPSIPIMALTATATPIVQDDIVRSLKMSKEHMLKVVHPFNRANLFYEVQYLASSYPDAHISEIYKYISKLHERRGRPSSGIIYCRTKKTCDDLSQFLRGKGLNARPYHRGIPPATLDRTLEEWEEGGSGEGGVDVVCATVAFGMGIDKADVRYVIHYDLPKSFEGYYQETGRAGRDGSPSKCILFYSREDAVRVRKLVSSTHARRVLQVESSGGPVPSQRAVDSLAALINYAENVNTCRHVTICRYFGETINAEDPDIADRYCHGMCDVCKYPEKTKKRKQELSSAEFISSQTETLHRQAGNAIDDSGEVPIVKTNAPEGKDKNSLWKKSFRSFDAEDDNENEVPSRAGPSEIRSSFQRERLAPRMLNAQCAPTKRPSSPHYPDRNDSKKAKPNPLPPVAISSRLKKTFKTPFRSPFLQAPAKEPEEEVAIIAVTVEVEDDDIRLGAEKVENSVIEVVDNFVAEETTKESIAEEPVKAVEELFYDGWHALEAGHEDSHGDDPERSDVIEVHDSSEPAHSPLPTSLPHIDLEPEASFSQKIPLLLREQFLNTLRHALHEVFSPQNEDSRIWQELNMADAHFETRADLLFLLARDLEFVVWQFSATEQGYKDRSESKVKAVRRFTHLRIWDELDWTQHKDSKEVLDRLKGICAAQRGEGRTV</sequence>
<dbReference type="EC" id="5.6.2.4" evidence="7"/>
<feature type="region of interest" description="Disordered" evidence="8">
    <location>
        <begin position="586"/>
        <end position="618"/>
    </location>
</feature>
<dbReference type="Pfam" id="PF16124">
    <property type="entry name" value="RecQ_Zn_bind"/>
    <property type="match status" value="1"/>
</dbReference>
<feature type="region of interest" description="Disordered" evidence="8">
    <location>
        <begin position="554"/>
        <end position="573"/>
    </location>
</feature>
<dbReference type="GO" id="GO:0005694">
    <property type="term" value="C:chromosome"/>
    <property type="evidence" value="ECO:0007669"/>
    <property type="project" value="TreeGrafter"/>
</dbReference>
<dbReference type="SUPFAM" id="SSF52540">
    <property type="entry name" value="P-loop containing nucleoside triphosphate hydrolases"/>
    <property type="match status" value="1"/>
</dbReference>
<keyword evidence="5 7" id="KW-0067">ATP-binding</keyword>
<dbReference type="InterPro" id="IPR011545">
    <property type="entry name" value="DEAD/DEAH_box_helicase_dom"/>
</dbReference>
<protein>
    <recommendedName>
        <fullName evidence="7">ATP-dependent DNA helicase</fullName>
        <ecNumber evidence="7">5.6.2.4</ecNumber>
    </recommendedName>
</protein>
<reference evidence="11 12" key="1">
    <citation type="submission" date="2016-07" db="EMBL/GenBank/DDBJ databases">
        <title>Draft genome of the white-rot fungus Obba rivulosa 3A-2.</title>
        <authorList>
            <consortium name="DOE Joint Genome Institute"/>
            <person name="Miettinen O."/>
            <person name="Riley R."/>
            <person name="Acob R."/>
            <person name="Barry K."/>
            <person name="Cullen D."/>
            <person name="De Vries R."/>
            <person name="Hainaut M."/>
            <person name="Hatakka A."/>
            <person name="Henrissat B."/>
            <person name="Hilden K."/>
            <person name="Kuo R."/>
            <person name="Labutti K."/>
            <person name="Lipzen A."/>
            <person name="Makela M.R."/>
            <person name="Sandor L."/>
            <person name="Spatafora J.W."/>
            <person name="Grigoriev I.V."/>
            <person name="Hibbett D.S."/>
        </authorList>
    </citation>
    <scope>NUCLEOTIDE SEQUENCE [LARGE SCALE GENOMIC DNA]</scope>
    <source>
        <strain evidence="11 12">3A-2</strain>
    </source>
</reference>
<keyword evidence="4 7" id="KW-0347">Helicase</keyword>
<evidence type="ECO:0000256" key="3">
    <source>
        <dbReference type="ARBA" id="ARBA00022801"/>
    </source>
</evidence>